<dbReference type="GO" id="GO:0031511">
    <property type="term" value="C:Mis6-Sim4 complex"/>
    <property type="evidence" value="ECO:0007669"/>
    <property type="project" value="TreeGrafter"/>
</dbReference>
<dbReference type="STRING" id="454130.A0A0U5G5Z8"/>
<dbReference type="EMBL" id="CDMC01000009">
    <property type="protein sequence ID" value="CEL07126.1"/>
    <property type="molecule type" value="Genomic_DNA"/>
</dbReference>
<keyword evidence="6" id="KW-0137">Centromere</keyword>
<evidence type="ECO:0000256" key="7">
    <source>
        <dbReference type="SAM" id="Coils"/>
    </source>
</evidence>
<dbReference type="AlphaFoldDB" id="A0A0U5G5Z8"/>
<evidence type="ECO:0000313" key="10">
    <source>
        <dbReference type="Proteomes" id="UP000054771"/>
    </source>
</evidence>
<dbReference type="OrthoDB" id="10050372at2759"/>
<reference evidence="10" key="1">
    <citation type="journal article" date="2016" name="Genome Announc.">
        <title>Draft genome sequences of fungus Aspergillus calidoustus.</title>
        <authorList>
            <person name="Horn F."/>
            <person name="Linde J."/>
            <person name="Mattern D.J."/>
            <person name="Walther G."/>
            <person name="Guthke R."/>
            <person name="Scherlach K."/>
            <person name="Martin K."/>
            <person name="Brakhage A.A."/>
            <person name="Petzke L."/>
            <person name="Valiante V."/>
        </authorList>
    </citation>
    <scope>NUCLEOTIDE SEQUENCE [LARGE SCALE GENOMIC DNA]</scope>
    <source>
        <strain evidence="10">SF006504</strain>
    </source>
</reference>
<comment type="similarity">
    <text evidence="3">Belongs to the CENP-O/MCM21 family.</text>
</comment>
<sequence>MRQNEYSHTNITMNLNDPATQAEEELDVEISSIRREIRKLQRRRRFLSSSILSSASLQKRLSRPNQAPKLNLSNLNEDISPVVRAAGSHAYSNHHRIAFSTTTFPFKDPSPTFDNETDRSKNLLGARIDVCVRNGRFTKPYYLLLQKLRTDGHNHGSVRVKVHRHTIPAFIPVDRLERVFLPGTHSKASAGDGDGTEEAQPPMKGKQGSARKQDLRGFIREVRRQLVAWHMRLDAVHYLRDQIGVIRRGVDAYPDEEEDGPWERDIPIDTDLDSGVGDIRLKRNEFGIVTLSPTALEASYIRVEWEDGRVGRFKISNSGLVERAVVIGDKGRDKALEAALTGGDKKVLSVLSRLKMGALAGSDSSPSSLDSE</sequence>
<accession>A0A0U5G5Z8</accession>
<protein>
    <recommendedName>
        <fullName evidence="11">Centromere protein Cenp-O</fullName>
    </recommendedName>
</protein>
<dbReference type="PANTHER" id="PTHR14582">
    <property type="entry name" value="INNER KINETOCHORE SUBUNIT MAL2"/>
    <property type="match status" value="1"/>
</dbReference>
<evidence type="ECO:0000256" key="6">
    <source>
        <dbReference type="ARBA" id="ARBA00023328"/>
    </source>
</evidence>
<dbReference type="GO" id="GO:0005634">
    <property type="term" value="C:nucleus"/>
    <property type="evidence" value="ECO:0007669"/>
    <property type="project" value="UniProtKB-SubCell"/>
</dbReference>
<dbReference type="PANTHER" id="PTHR14582:SF1">
    <property type="entry name" value="CENTROMERE PROTEIN O"/>
    <property type="match status" value="1"/>
</dbReference>
<keyword evidence="7" id="KW-0175">Coiled coil</keyword>
<dbReference type="Proteomes" id="UP000054771">
    <property type="component" value="Unassembled WGS sequence"/>
</dbReference>
<dbReference type="InterPro" id="IPR018464">
    <property type="entry name" value="CENP-O"/>
</dbReference>
<dbReference type="Pfam" id="PF09496">
    <property type="entry name" value="CENP-O"/>
    <property type="match status" value="1"/>
</dbReference>
<evidence type="ECO:0000256" key="3">
    <source>
        <dbReference type="ARBA" id="ARBA00007321"/>
    </source>
</evidence>
<keyword evidence="4" id="KW-0158">Chromosome</keyword>
<feature type="coiled-coil region" evidence="7">
    <location>
        <begin position="23"/>
        <end position="50"/>
    </location>
</feature>
<gene>
    <name evidence="9" type="ORF">ASPCAL10289</name>
</gene>
<evidence type="ECO:0000256" key="4">
    <source>
        <dbReference type="ARBA" id="ARBA00022454"/>
    </source>
</evidence>
<dbReference type="OMA" id="NHHRVAF"/>
<evidence type="ECO:0000256" key="8">
    <source>
        <dbReference type="SAM" id="MobiDB-lite"/>
    </source>
</evidence>
<organism evidence="9 10">
    <name type="scientific">Aspergillus calidoustus</name>
    <dbReference type="NCBI Taxonomy" id="454130"/>
    <lineage>
        <taxon>Eukaryota</taxon>
        <taxon>Fungi</taxon>
        <taxon>Dikarya</taxon>
        <taxon>Ascomycota</taxon>
        <taxon>Pezizomycotina</taxon>
        <taxon>Eurotiomycetes</taxon>
        <taxon>Eurotiomycetidae</taxon>
        <taxon>Eurotiales</taxon>
        <taxon>Aspergillaceae</taxon>
        <taxon>Aspergillus</taxon>
        <taxon>Aspergillus subgen. Nidulantes</taxon>
    </lineage>
</organism>
<keyword evidence="5" id="KW-0539">Nucleus</keyword>
<keyword evidence="10" id="KW-1185">Reference proteome</keyword>
<proteinExistence type="inferred from homology"/>
<evidence type="ECO:0000256" key="5">
    <source>
        <dbReference type="ARBA" id="ARBA00023242"/>
    </source>
</evidence>
<feature type="region of interest" description="Disordered" evidence="8">
    <location>
        <begin position="184"/>
        <end position="212"/>
    </location>
</feature>
<evidence type="ECO:0000313" key="9">
    <source>
        <dbReference type="EMBL" id="CEL07126.1"/>
    </source>
</evidence>
<comment type="subcellular location">
    <subcellularLocation>
        <location evidence="2">Chromosome</location>
        <location evidence="2">Centromere</location>
    </subcellularLocation>
    <subcellularLocation>
        <location evidence="1">Nucleus</location>
    </subcellularLocation>
</comment>
<evidence type="ECO:0008006" key="11">
    <source>
        <dbReference type="Google" id="ProtNLM"/>
    </source>
</evidence>
<name>A0A0U5G5Z8_ASPCI</name>
<evidence type="ECO:0000256" key="1">
    <source>
        <dbReference type="ARBA" id="ARBA00004123"/>
    </source>
</evidence>
<evidence type="ECO:0000256" key="2">
    <source>
        <dbReference type="ARBA" id="ARBA00004584"/>
    </source>
</evidence>